<dbReference type="EMBL" id="RAPE01000003">
    <property type="protein sequence ID" value="RKF14138.1"/>
    <property type="molecule type" value="Genomic_DNA"/>
</dbReference>
<keyword evidence="3" id="KW-1185">Reference proteome</keyword>
<evidence type="ECO:0000313" key="2">
    <source>
        <dbReference type="EMBL" id="RKF14138.1"/>
    </source>
</evidence>
<dbReference type="InterPro" id="IPR004360">
    <property type="entry name" value="Glyas_Fos-R_dOase_dom"/>
</dbReference>
<comment type="caution">
    <text evidence="2">The sequence shown here is derived from an EMBL/GenBank/DDBJ whole genome shotgun (WGS) entry which is preliminary data.</text>
</comment>
<dbReference type="AlphaFoldDB" id="A0A3A8B8U5"/>
<evidence type="ECO:0000259" key="1">
    <source>
        <dbReference type="PROSITE" id="PS51819"/>
    </source>
</evidence>
<feature type="domain" description="VOC" evidence="1">
    <location>
        <begin position="2"/>
        <end position="120"/>
    </location>
</feature>
<dbReference type="InterPro" id="IPR029068">
    <property type="entry name" value="Glyas_Bleomycin-R_OHBP_Dase"/>
</dbReference>
<dbReference type="Pfam" id="PF00903">
    <property type="entry name" value="Glyoxalase"/>
    <property type="match status" value="1"/>
</dbReference>
<sequence length="125" mass="14065">MKFTRTGIILNSENYPECRDFYGSILELPLLETIRHDDEEITVFALGDTYLMVEPGGTASPGTKPPERCPTKFRFNVDDVEAACAQLRAKGVTVRLRRHEWGTTAEFADPDGNRCALRSEHDFNG</sequence>
<reference evidence="2 3" key="1">
    <citation type="submission" date="2018-09" db="EMBL/GenBank/DDBJ databases">
        <title>Roseovarius spongiae sp. nov., isolated from a marine sponge.</title>
        <authorList>
            <person name="Zhuang L."/>
            <person name="Luo L."/>
        </authorList>
    </citation>
    <scope>NUCLEOTIDE SEQUENCE [LARGE SCALE GENOMIC DNA]</scope>
    <source>
        <strain evidence="2 3">HN-E21</strain>
    </source>
</reference>
<gene>
    <name evidence="2" type="ORF">D6850_13305</name>
</gene>
<proteinExistence type="predicted"/>
<dbReference type="OrthoDB" id="9796521at2"/>
<dbReference type="InterPro" id="IPR037523">
    <property type="entry name" value="VOC_core"/>
</dbReference>
<name>A0A3A8B8U5_9RHOB</name>
<accession>A0A3A8B8U5</accession>
<dbReference type="SUPFAM" id="SSF54593">
    <property type="entry name" value="Glyoxalase/Bleomycin resistance protein/Dihydroxybiphenyl dioxygenase"/>
    <property type="match status" value="1"/>
</dbReference>
<dbReference type="Proteomes" id="UP000281128">
    <property type="component" value="Unassembled WGS sequence"/>
</dbReference>
<dbReference type="Gene3D" id="3.10.180.10">
    <property type="entry name" value="2,3-Dihydroxybiphenyl 1,2-Dioxygenase, domain 1"/>
    <property type="match status" value="1"/>
</dbReference>
<dbReference type="RefSeq" id="WP_121167693.1">
    <property type="nucleotide sequence ID" value="NZ_RAPE01000003.1"/>
</dbReference>
<protein>
    <submittedName>
        <fullName evidence="2">Glyoxalase</fullName>
    </submittedName>
</protein>
<evidence type="ECO:0000313" key="3">
    <source>
        <dbReference type="Proteomes" id="UP000281128"/>
    </source>
</evidence>
<organism evidence="2 3">
    <name type="scientific">Roseovarius spongiae</name>
    <dbReference type="NCBI Taxonomy" id="2320272"/>
    <lineage>
        <taxon>Bacteria</taxon>
        <taxon>Pseudomonadati</taxon>
        <taxon>Pseudomonadota</taxon>
        <taxon>Alphaproteobacteria</taxon>
        <taxon>Rhodobacterales</taxon>
        <taxon>Roseobacteraceae</taxon>
        <taxon>Roseovarius</taxon>
    </lineage>
</organism>
<dbReference type="PROSITE" id="PS51819">
    <property type="entry name" value="VOC"/>
    <property type="match status" value="1"/>
</dbReference>